<reference evidence="2 5" key="2">
    <citation type="submission" date="2022-09" db="EMBL/GenBank/DDBJ databases">
        <title>complete genome sequences of Clostridium tetani str. KHSU-234311-028 isolated from soil.</title>
        <authorList>
            <person name="Sekizuka T."/>
            <person name="Shitada C."/>
            <person name="Takahashi M."/>
            <person name="Kuroda M."/>
        </authorList>
    </citation>
    <scope>NUCLEOTIDE SEQUENCE [LARGE SCALE GENOMIC DNA]</scope>
    <source>
        <strain evidence="2 5">KHSU-234311-028</strain>
    </source>
</reference>
<dbReference type="GO" id="GO:0034228">
    <property type="term" value="F:ethanolamine transmembrane transporter activity"/>
    <property type="evidence" value="ECO:0007669"/>
    <property type="project" value="InterPro"/>
</dbReference>
<feature type="transmembrane region" description="Helical" evidence="1">
    <location>
        <begin position="104"/>
        <end position="129"/>
    </location>
</feature>
<evidence type="ECO:0000313" key="2">
    <source>
        <dbReference type="EMBL" id="BDR80417.1"/>
    </source>
</evidence>
<evidence type="ECO:0000313" key="5">
    <source>
        <dbReference type="Proteomes" id="UP001321763"/>
    </source>
</evidence>
<organism evidence="3 4">
    <name type="scientific">Clostridium tetani</name>
    <dbReference type="NCBI Taxonomy" id="1513"/>
    <lineage>
        <taxon>Bacteria</taxon>
        <taxon>Bacillati</taxon>
        <taxon>Bacillota</taxon>
        <taxon>Clostridia</taxon>
        <taxon>Eubacteriales</taxon>
        <taxon>Clostridiaceae</taxon>
        <taxon>Clostridium</taxon>
    </lineage>
</organism>
<feature type="transmembrane region" description="Helical" evidence="1">
    <location>
        <begin position="136"/>
        <end position="158"/>
    </location>
</feature>
<evidence type="ECO:0000256" key="1">
    <source>
        <dbReference type="SAM" id="Phobius"/>
    </source>
</evidence>
<reference evidence="3 4" key="1">
    <citation type="submission" date="2018-06" db="EMBL/GenBank/DDBJ databases">
        <title>Genome conservation of Clostridium tetani.</title>
        <authorList>
            <person name="Bruggemann H."/>
            <person name="Popoff M.R."/>
        </authorList>
    </citation>
    <scope>NUCLEOTIDE SEQUENCE [LARGE SCALE GENOMIC DNA]</scope>
    <source>
        <strain evidence="3 4">2017.061</strain>
    </source>
</reference>
<dbReference type="PANTHER" id="PTHR40089">
    <property type="entry name" value="ETHANOLAMINE UTILIZATION PROTEIN EUTH"/>
    <property type="match status" value="1"/>
</dbReference>
<dbReference type="Proteomes" id="UP001321763">
    <property type="component" value="Chromosome"/>
</dbReference>
<dbReference type="PIRSF" id="PIRSF019466">
    <property type="entry name" value="EutH"/>
    <property type="match status" value="1"/>
</dbReference>
<dbReference type="EMBL" id="QMAP01000001">
    <property type="protein sequence ID" value="RXI50436.1"/>
    <property type="molecule type" value="Genomic_DNA"/>
</dbReference>
<dbReference type="GO" id="GO:0005886">
    <property type="term" value="C:plasma membrane"/>
    <property type="evidence" value="ECO:0007669"/>
    <property type="project" value="TreeGrafter"/>
</dbReference>
<protein>
    <submittedName>
        <fullName evidence="3">Ethanolamine utilization protein EutH</fullName>
    </submittedName>
</protein>
<keyword evidence="1" id="KW-1133">Transmembrane helix</keyword>
<keyword evidence="1" id="KW-0812">Transmembrane</keyword>
<feature type="transmembrane region" description="Helical" evidence="1">
    <location>
        <begin position="239"/>
        <end position="259"/>
    </location>
</feature>
<dbReference type="Pfam" id="PF04346">
    <property type="entry name" value="EutH"/>
    <property type="match status" value="1"/>
</dbReference>
<dbReference type="RefSeq" id="WP_129029552.1">
    <property type="nucleotide sequence ID" value="NZ_AP026806.1"/>
</dbReference>
<dbReference type="InterPro" id="IPR007441">
    <property type="entry name" value="EutH"/>
</dbReference>
<accession>A0A4V1LEZ6</accession>
<feature type="transmembrane region" description="Helical" evidence="1">
    <location>
        <begin position="164"/>
        <end position="185"/>
    </location>
</feature>
<gene>
    <name evidence="2" type="primary">eutH</name>
    <name evidence="3" type="ORF">DP130_00240</name>
    <name evidence="2" type="ORF">K234311028_06630</name>
</gene>
<dbReference type="AlphaFoldDB" id="A0A4V1LEZ6"/>
<dbReference type="EMBL" id="AP026818">
    <property type="protein sequence ID" value="BDR80417.1"/>
    <property type="molecule type" value="Genomic_DNA"/>
</dbReference>
<feature type="transmembrane region" description="Helical" evidence="1">
    <location>
        <begin position="333"/>
        <end position="354"/>
    </location>
</feature>
<feature type="transmembrane region" description="Helical" evidence="1">
    <location>
        <begin position="5"/>
        <end position="22"/>
    </location>
</feature>
<feature type="transmembrane region" description="Helical" evidence="1">
    <location>
        <begin position="302"/>
        <end position="321"/>
    </location>
</feature>
<name>A0A4V1LEZ6_CLOTA</name>
<evidence type="ECO:0000313" key="4">
    <source>
        <dbReference type="Proteomes" id="UP000290921"/>
    </source>
</evidence>
<dbReference type="PANTHER" id="PTHR40089:SF1">
    <property type="entry name" value="ETHANOLAMINE PERMEASE EUTH-RELATED"/>
    <property type="match status" value="1"/>
</dbReference>
<proteinExistence type="predicted"/>
<feature type="transmembrane region" description="Helical" evidence="1">
    <location>
        <begin position="197"/>
        <end position="219"/>
    </location>
</feature>
<dbReference type="NCBIfam" id="NF011667">
    <property type="entry name" value="PRK15086.1-3"/>
    <property type="match status" value="1"/>
</dbReference>
<feature type="transmembrane region" description="Helical" evidence="1">
    <location>
        <begin position="42"/>
        <end position="61"/>
    </location>
</feature>
<dbReference type="Proteomes" id="UP000290921">
    <property type="component" value="Unassembled WGS sequence"/>
</dbReference>
<keyword evidence="1" id="KW-0472">Membrane</keyword>
<evidence type="ECO:0000313" key="3">
    <source>
        <dbReference type="EMBL" id="RXI50436.1"/>
    </source>
</evidence>
<sequence length="360" mass="39064">MNKLVIYLIGIFFIIGGIDYLLGNKFKLGEKFQEGIKSMGTLALSMVGIYSLTPVIAEYISKFIVPISKILKLDPSIFSGTLLAVDMGGYNLSKTLALDNSMGVFSGIVLASNIGATFSFSIPLALGIIDKDDFKFFFKGLIIGIMATPFGCIAGGLLCDVDKGYMLYNMIPIILFSFLLSIGLIKIPDKLINIFNIIGKIILILSSIGLLAQGSYMIFNMKIFKNMIPFSEAIEVVGKIAFILGGAYPMLLVVNKLFYKTLQRIGNKIGINIASATGVLGNLANNILVFKSFKEMDYRGKIINSSLAVSASFMLGGQLAFVSGMEPSMTSAFIVSKLIGGILSIFMSLYILGLEEYRCK</sequence>